<proteinExistence type="predicted"/>
<dbReference type="SMART" id="SM00448">
    <property type="entry name" value="REC"/>
    <property type="match status" value="1"/>
</dbReference>
<keyword evidence="1 2" id="KW-0597">Phosphoprotein</keyword>
<accession>A0ABT2MWH4</accession>
<dbReference type="SUPFAM" id="SSF52172">
    <property type="entry name" value="CheY-like"/>
    <property type="match status" value="1"/>
</dbReference>
<dbReference type="Pfam" id="PF00072">
    <property type="entry name" value="Response_reg"/>
    <property type="match status" value="1"/>
</dbReference>
<reference evidence="4 5" key="1">
    <citation type="journal article" date="2022" name="Front. Microbiol.">
        <title>High genomic differentiation and limited gene flow indicate recent cryptic speciation within the genus Laspinema (cyanobacteria).</title>
        <authorList>
            <person name="Stanojkovic A."/>
            <person name="Skoupy S."/>
            <person name="Skaloud P."/>
            <person name="Dvorak P."/>
        </authorList>
    </citation>
    <scope>NUCLEOTIDE SEQUENCE [LARGE SCALE GENOMIC DNA]</scope>
    <source>
        <strain evidence="4 5">D2a</strain>
    </source>
</reference>
<dbReference type="InterPro" id="IPR050595">
    <property type="entry name" value="Bact_response_regulator"/>
</dbReference>
<feature type="modified residue" description="4-aspartylphosphate" evidence="2">
    <location>
        <position position="52"/>
    </location>
</feature>
<gene>
    <name evidence="4" type="ORF">NG799_22565</name>
</gene>
<dbReference type="InterPro" id="IPR001789">
    <property type="entry name" value="Sig_transdc_resp-reg_receiver"/>
</dbReference>
<organism evidence="4 5">
    <name type="scientific">Laspinema palackyanum D2a</name>
    <dbReference type="NCBI Taxonomy" id="2953684"/>
    <lineage>
        <taxon>Bacteria</taxon>
        <taxon>Bacillati</taxon>
        <taxon>Cyanobacteriota</taxon>
        <taxon>Cyanophyceae</taxon>
        <taxon>Oscillatoriophycideae</taxon>
        <taxon>Oscillatoriales</taxon>
        <taxon>Laspinemataceae</taxon>
        <taxon>Laspinema</taxon>
        <taxon>Laspinema palackyanum</taxon>
    </lineage>
</organism>
<dbReference type="Proteomes" id="UP001525890">
    <property type="component" value="Unassembled WGS sequence"/>
</dbReference>
<evidence type="ECO:0000313" key="4">
    <source>
        <dbReference type="EMBL" id="MCT7969101.1"/>
    </source>
</evidence>
<feature type="domain" description="Response regulatory" evidence="3">
    <location>
        <begin position="3"/>
        <end position="117"/>
    </location>
</feature>
<dbReference type="PANTHER" id="PTHR44591">
    <property type="entry name" value="STRESS RESPONSE REGULATOR PROTEIN 1"/>
    <property type="match status" value="1"/>
</dbReference>
<dbReference type="PROSITE" id="PS50110">
    <property type="entry name" value="RESPONSE_REGULATORY"/>
    <property type="match status" value="1"/>
</dbReference>
<dbReference type="EMBL" id="JAMXFF010000042">
    <property type="protein sequence ID" value="MCT7969101.1"/>
    <property type="molecule type" value="Genomic_DNA"/>
</dbReference>
<evidence type="ECO:0000313" key="5">
    <source>
        <dbReference type="Proteomes" id="UP001525890"/>
    </source>
</evidence>
<dbReference type="InterPro" id="IPR011006">
    <property type="entry name" value="CheY-like_superfamily"/>
</dbReference>
<evidence type="ECO:0000256" key="2">
    <source>
        <dbReference type="PROSITE-ProRule" id="PRU00169"/>
    </source>
</evidence>
<protein>
    <submittedName>
        <fullName evidence="4">Response regulator</fullName>
    </submittedName>
</protein>
<sequence>MAKILIVDDSTLSRGILRRILQTEGYSIIEAKNGLMGIESYYIEKPDLVLLDIAMPDMQGTEVLEKLLAFDDRARIVMATADLQELTRASVMAAGALGYLTKPYNPDAVLEMVNQVLQGIPGGVG</sequence>
<name>A0ABT2MWH4_9CYAN</name>
<evidence type="ECO:0000256" key="1">
    <source>
        <dbReference type="ARBA" id="ARBA00022553"/>
    </source>
</evidence>
<dbReference type="PANTHER" id="PTHR44591:SF3">
    <property type="entry name" value="RESPONSE REGULATORY DOMAIN-CONTAINING PROTEIN"/>
    <property type="match status" value="1"/>
</dbReference>
<comment type="caution">
    <text evidence="4">The sequence shown here is derived from an EMBL/GenBank/DDBJ whole genome shotgun (WGS) entry which is preliminary data.</text>
</comment>
<dbReference type="Gene3D" id="3.40.50.2300">
    <property type="match status" value="1"/>
</dbReference>
<keyword evidence="5" id="KW-1185">Reference proteome</keyword>
<evidence type="ECO:0000259" key="3">
    <source>
        <dbReference type="PROSITE" id="PS50110"/>
    </source>
</evidence>